<protein>
    <submittedName>
        <fullName evidence="1">Uncharacterized protein</fullName>
    </submittedName>
</protein>
<dbReference type="EMBL" id="BPQH01000005">
    <property type="protein sequence ID" value="GJD49077.1"/>
    <property type="molecule type" value="Genomic_DNA"/>
</dbReference>
<name>A0ABQ4QUQ6_9HYPH</name>
<sequence>MRLLFLIVSPFAYLHVRFTVWQVRRDLDRSAWHHEVAEAYRERAGARLAVMESW</sequence>
<proteinExistence type="predicted"/>
<evidence type="ECO:0000313" key="1">
    <source>
        <dbReference type="EMBL" id="GJD49077.1"/>
    </source>
</evidence>
<reference evidence="1" key="1">
    <citation type="journal article" date="2021" name="Front. Microbiol.">
        <title>Comprehensive Comparative Genomics and Phenotyping of Methylobacterium Species.</title>
        <authorList>
            <person name="Alessa O."/>
            <person name="Ogura Y."/>
            <person name="Fujitani Y."/>
            <person name="Takami H."/>
            <person name="Hayashi T."/>
            <person name="Sahin N."/>
            <person name="Tani A."/>
        </authorList>
    </citation>
    <scope>NUCLEOTIDE SEQUENCE</scope>
    <source>
        <strain evidence="1">KCTC 52305</strain>
    </source>
</reference>
<organism evidence="1 2">
    <name type="scientific">Methylobacterium crusticola</name>
    <dbReference type="NCBI Taxonomy" id="1697972"/>
    <lineage>
        <taxon>Bacteria</taxon>
        <taxon>Pseudomonadati</taxon>
        <taxon>Pseudomonadota</taxon>
        <taxon>Alphaproteobacteria</taxon>
        <taxon>Hyphomicrobiales</taxon>
        <taxon>Methylobacteriaceae</taxon>
        <taxon>Methylobacterium</taxon>
    </lineage>
</organism>
<keyword evidence="2" id="KW-1185">Reference proteome</keyword>
<accession>A0ABQ4QUQ6</accession>
<gene>
    <name evidence="1" type="ORF">OPKNFCMD_1806</name>
</gene>
<comment type="caution">
    <text evidence="1">The sequence shown here is derived from an EMBL/GenBank/DDBJ whole genome shotgun (WGS) entry which is preliminary data.</text>
</comment>
<evidence type="ECO:0000313" key="2">
    <source>
        <dbReference type="Proteomes" id="UP001055167"/>
    </source>
</evidence>
<dbReference type="Proteomes" id="UP001055167">
    <property type="component" value="Unassembled WGS sequence"/>
</dbReference>
<reference evidence="1" key="2">
    <citation type="submission" date="2021-08" db="EMBL/GenBank/DDBJ databases">
        <authorList>
            <person name="Tani A."/>
            <person name="Ola A."/>
            <person name="Ogura Y."/>
            <person name="Katsura K."/>
            <person name="Hayashi T."/>
        </authorList>
    </citation>
    <scope>NUCLEOTIDE SEQUENCE</scope>
    <source>
        <strain evidence="1">KCTC 52305</strain>
    </source>
</reference>